<accession>A0A9P7GLP0</accession>
<name>A0A9P7GLP0_9AGAR</name>
<reference evidence="1" key="2">
    <citation type="submission" date="2021-10" db="EMBL/GenBank/DDBJ databases">
        <title>Phylogenomics reveals ancestral predisposition of the termite-cultivated fungus Termitomyces towards a domesticated lifestyle.</title>
        <authorList>
            <person name="Auxier B."/>
            <person name="Grum-Grzhimaylo A."/>
            <person name="Cardenas M.E."/>
            <person name="Lodge J.D."/>
            <person name="Laessoe T."/>
            <person name="Pedersen O."/>
            <person name="Smith M.E."/>
            <person name="Kuyper T.W."/>
            <person name="Franco-Molano E.A."/>
            <person name="Baroni T.J."/>
            <person name="Aanen D.K."/>
        </authorList>
    </citation>
    <scope>NUCLEOTIDE SEQUENCE</scope>
    <source>
        <strain evidence="1">D49</strain>
    </source>
</reference>
<sequence length="142" mass="15466">MKRSDPEFEAKCVTQLNSFRTNILGQQAALSAIEADKRRPGGKGLENYDRTNDIETMIKETVNLTKNTLSAVSVLVNNVPIIGPIVGPILYDVKCFLDDILNFTENFLDATLNKLQPLLGGLLGSSPSRECLSGVKLLGLCI</sequence>
<comment type="caution">
    <text evidence="1">The sequence shown here is derived from an EMBL/GenBank/DDBJ whole genome shotgun (WGS) entry which is preliminary data.</text>
</comment>
<dbReference type="Proteomes" id="UP000717328">
    <property type="component" value="Unassembled WGS sequence"/>
</dbReference>
<evidence type="ECO:0000313" key="2">
    <source>
        <dbReference type="Proteomes" id="UP000717328"/>
    </source>
</evidence>
<dbReference type="EMBL" id="JABCKI010000162">
    <property type="protein sequence ID" value="KAG5652099.1"/>
    <property type="molecule type" value="Genomic_DNA"/>
</dbReference>
<proteinExistence type="predicted"/>
<dbReference type="AlphaFoldDB" id="A0A9P7GLP0"/>
<protein>
    <submittedName>
        <fullName evidence="1">Uncharacterized protein</fullName>
    </submittedName>
</protein>
<organism evidence="1 2">
    <name type="scientific">Sphagnurus paluster</name>
    <dbReference type="NCBI Taxonomy" id="117069"/>
    <lineage>
        <taxon>Eukaryota</taxon>
        <taxon>Fungi</taxon>
        <taxon>Dikarya</taxon>
        <taxon>Basidiomycota</taxon>
        <taxon>Agaricomycotina</taxon>
        <taxon>Agaricomycetes</taxon>
        <taxon>Agaricomycetidae</taxon>
        <taxon>Agaricales</taxon>
        <taxon>Tricholomatineae</taxon>
        <taxon>Lyophyllaceae</taxon>
        <taxon>Sphagnurus</taxon>
    </lineage>
</organism>
<reference evidence="1" key="1">
    <citation type="submission" date="2021-02" db="EMBL/GenBank/DDBJ databases">
        <authorList>
            <person name="Nieuwenhuis M."/>
            <person name="Van De Peppel L.J.J."/>
        </authorList>
    </citation>
    <scope>NUCLEOTIDE SEQUENCE</scope>
    <source>
        <strain evidence="1">D49</strain>
    </source>
</reference>
<dbReference type="OrthoDB" id="2497682at2759"/>
<gene>
    <name evidence="1" type="ORF">H0H81_006319</name>
</gene>
<keyword evidence="2" id="KW-1185">Reference proteome</keyword>
<evidence type="ECO:0000313" key="1">
    <source>
        <dbReference type="EMBL" id="KAG5652099.1"/>
    </source>
</evidence>